<keyword evidence="2" id="KW-0812">Transmembrane</keyword>
<comment type="caution">
    <text evidence="4">The sequence shown here is derived from an EMBL/GenBank/DDBJ whole genome shotgun (WGS) entry which is preliminary data.</text>
</comment>
<evidence type="ECO:0000256" key="1">
    <source>
        <dbReference type="SAM" id="MobiDB-lite"/>
    </source>
</evidence>
<dbReference type="Pfam" id="PF09851">
    <property type="entry name" value="SHOCT"/>
    <property type="match status" value="1"/>
</dbReference>
<organism evidence="4 5">
    <name type="scientific">Hymenobacter ginkgonis</name>
    <dbReference type="NCBI Taxonomy" id="2682976"/>
    <lineage>
        <taxon>Bacteria</taxon>
        <taxon>Pseudomonadati</taxon>
        <taxon>Bacteroidota</taxon>
        <taxon>Cytophagia</taxon>
        <taxon>Cytophagales</taxon>
        <taxon>Hymenobacteraceae</taxon>
        <taxon>Hymenobacter</taxon>
    </lineage>
</organism>
<dbReference type="Proteomes" id="UP000441336">
    <property type="component" value="Unassembled WGS sequence"/>
</dbReference>
<feature type="region of interest" description="Disordered" evidence="1">
    <location>
        <begin position="150"/>
        <end position="183"/>
    </location>
</feature>
<feature type="compositionally biased region" description="Low complexity" evidence="1">
    <location>
        <begin position="154"/>
        <end position="167"/>
    </location>
</feature>
<sequence length="240" mass="24390">MNPSDAHSPINTLRQLKEMLDAGTLTPAEFEALKQQLIFGKEGTGPVETPVPPMPLVPAAAAPAADLLSPTDFLEPAPEPPPAETLLPTPTPPAAADWLAAPAPMLLSAETPSDPEAERRNPLTWVFAVGGALVLLAIVLYLALGNQPDSEHLTSASQTAADSTAVAPEVGPQAEQITLPPTTAPETIRVAPATPPIAPAAATKFRADSVAAPISAPPAPVKVTPVAPPVAADSAAASKL</sequence>
<feature type="transmembrane region" description="Helical" evidence="2">
    <location>
        <begin position="123"/>
        <end position="144"/>
    </location>
</feature>
<feature type="domain" description="SHOCT" evidence="3">
    <location>
        <begin position="13"/>
        <end position="37"/>
    </location>
</feature>
<evidence type="ECO:0000256" key="2">
    <source>
        <dbReference type="SAM" id="Phobius"/>
    </source>
</evidence>
<evidence type="ECO:0000313" key="4">
    <source>
        <dbReference type="EMBL" id="MVN76742.1"/>
    </source>
</evidence>
<gene>
    <name evidence="4" type="ORF">GO988_10455</name>
</gene>
<proteinExistence type="predicted"/>
<dbReference type="EMBL" id="WQKZ01000002">
    <property type="protein sequence ID" value="MVN76742.1"/>
    <property type="molecule type" value="Genomic_DNA"/>
</dbReference>
<keyword evidence="2" id="KW-0472">Membrane</keyword>
<accession>A0A7K1TEM3</accession>
<dbReference type="AlphaFoldDB" id="A0A7K1TEM3"/>
<keyword evidence="2" id="KW-1133">Transmembrane helix</keyword>
<keyword evidence="5" id="KW-1185">Reference proteome</keyword>
<reference evidence="4 5" key="1">
    <citation type="submission" date="2019-12" db="EMBL/GenBank/DDBJ databases">
        <title>Hymenobacter sp. HMF4947 Genome sequencing and assembly.</title>
        <authorList>
            <person name="Kang H."/>
            <person name="Cha I."/>
            <person name="Kim H."/>
            <person name="Joh K."/>
        </authorList>
    </citation>
    <scope>NUCLEOTIDE SEQUENCE [LARGE SCALE GENOMIC DNA]</scope>
    <source>
        <strain evidence="4 5">HMF4947</strain>
    </source>
</reference>
<dbReference type="RefSeq" id="WP_157564942.1">
    <property type="nucleotide sequence ID" value="NZ_WQKZ01000002.1"/>
</dbReference>
<name>A0A7K1TEM3_9BACT</name>
<protein>
    <recommendedName>
        <fullName evidence="3">SHOCT domain-containing protein</fullName>
    </recommendedName>
</protein>
<dbReference type="InterPro" id="IPR018649">
    <property type="entry name" value="SHOCT"/>
</dbReference>
<evidence type="ECO:0000259" key="3">
    <source>
        <dbReference type="Pfam" id="PF09851"/>
    </source>
</evidence>
<evidence type="ECO:0000313" key="5">
    <source>
        <dbReference type="Proteomes" id="UP000441336"/>
    </source>
</evidence>